<reference evidence="1 2" key="1">
    <citation type="submission" date="2020-10" db="EMBL/GenBank/DDBJ databases">
        <title>Complete genome sequence of Thermosphaera aggregans strain 3507.</title>
        <authorList>
            <person name="Zayulina K.S."/>
            <person name="Elcheninov A.G."/>
            <person name="Toshchakov S.V."/>
            <person name="Kublanov I.V."/>
            <person name="Kochetkova T.V."/>
        </authorList>
    </citation>
    <scope>NUCLEOTIDE SEQUENCE [LARGE SCALE GENOMIC DNA]</scope>
    <source>
        <strain evidence="1 2">3507</strain>
    </source>
</reference>
<dbReference type="GO" id="GO:0016787">
    <property type="term" value="F:hydrolase activity"/>
    <property type="evidence" value="ECO:0007669"/>
    <property type="project" value="UniProtKB-KW"/>
</dbReference>
<dbReference type="KEGG" id="tcs:IMZ38_03995"/>
<gene>
    <name evidence="1" type="ORF">IMZ38_03995</name>
</gene>
<proteinExistence type="predicted"/>
<name>A0A7M1UQV7_9CREN</name>
<sequence>MDQIIIALDYDGVLVDSYNGLEEFYLEDLPALTGLDRSFGRYLLYMEYLTEGCGLLRIDWWPSIIEVHEELFNHLLWKYWERRIENSAILPGVLTALERFRERNYRIIHVGFMDDIPGLKKWRLEADGLAPYFDEIIVVGEDYPSRHEALKYLEKKYENSLIVYVDDKPVNLFKINVKLENNPRILLVRKEFRKQWSFPWDDPAGSYPTIKNLLELEKILEMPREVS</sequence>
<dbReference type="EMBL" id="CP063144">
    <property type="protein sequence ID" value="QOR93823.1"/>
    <property type="molecule type" value="Genomic_DNA"/>
</dbReference>
<accession>A0A7M1UQV7</accession>
<dbReference type="Proteomes" id="UP000593766">
    <property type="component" value="Chromosome"/>
</dbReference>
<protein>
    <submittedName>
        <fullName evidence="1">HAD family hydrolase</fullName>
    </submittedName>
</protein>
<dbReference type="InterPro" id="IPR036412">
    <property type="entry name" value="HAD-like_sf"/>
</dbReference>
<evidence type="ECO:0000313" key="1">
    <source>
        <dbReference type="EMBL" id="QOR93823.1"/>
    </source>
</evidence>
<dbReference type="AlphaFoldDB" id="A0A7M1UQV7"/>
<dbReference type="SUPFAM" id="SSF56784">
    <property type="entry name" value="HAD-like"/>
    <property type="match status" value="1"/>
</dbReference>
<keyword evidence="1" id="KW-0378">Hydrolase</keyword>
<dbReference type="InterPro" id="IPR023214">
    <property type="entry name" value="HAD_sf"/>
</dbReference>
<keyword evidence="2" id="KW-1185">Reference proteome</keyword>
<dbReference type="RefSeq" id="WP_193435630.1">
    <property type="nucleotide sequence ID" value="NZ_CP063144.1"/>
</dbReference>
<dbReference type="GeneID" id="59454551"/>
<organism evidence="1 2">
    <name type="scientific">Thermosphaera chiliense</name>
    <dbReference type="NCBI Taxonomy" id="3402707"/>
    <lineage>
        <taxon>Archaea</taxon>
        <taxon>Thermoproteota</taxon>
        <taxon>Thermoprotei</taxon>
        <taxon>Desulfurococcales</taxon>
        <taxon>Desulfurococcaceae</taxon>
        <taxon>Thermosphaera</taxon>
    </lineage>
</organism>
<dbReference type="OrthoDB" id="31226at2157"/>
<dbReference type="Gene3D" id="3.40.50.1000">
    <property type="entry name" value="HAD superfamily/HAD-like"/>
    <property type="match status" value="1"/>
</dbReference>
<evidence type="ECO:0000313" key="2">
    <source>
        <dbReference type="Proteomes" id="UP000593766"/>
    </source>
</evidence>